<organism evidence="1 2">
    <name type="scientific">Rickettsia asiatica</name>
    <dbReference type="NCBI Taxonomy" id="238800"/>
    <lineage>
        <taxon>Bacteria</taxon>
        <taxon>Pseudomonadati</taxon>
        <taxon>Pseudomonadota</taxon>
        <taxon>Alphaproteobacteria</taxon>
        <taxon>Rickettsiales</taxon>
        <taxon>Rickettsiaceae</taxon>
        <taxon>Rickettsieae</taxon>
        <taxon>Rickettsia</taxon>
        <taxon>spotted fever group</taxon>
    </lineage>
</organism>
<name>A0A510G8K0_9RICK</name>
<proteinExistence type="predicted"/>
<keyword evidence="2" id="KW-1185">Reference proteome</keyword>
<dbReference type="EMBL" id="AP019563">
    <property type="protein sequence ID" value="BBJ32202.1"/>
    <property type="molecule type" value="Genomic_DNA"/>
</dbReference>
<evidence type="ECO:0000313" key="1">
    <source>
        <dbReference type="EMBL" id="BBJ32202.1"/>
    </source>
</evidence>
<dbReference type="Pfam" id="PF17544">
    <property type="entry name" value="DUF5460"/>
    <property type="match status" value="1"/>
</dbReference>
<sequence>MAPVLNSNVFKCVMPIFSNEMISSLPGNVNHIVHKLGNTILSSVYNTVEGTFKKGFLVNNAHCNWKNIEYSFQDSPDDFSILHTECIKGLDTPINNIFTDAENNPHILLQQAVTPNQNGTVNIFDQLYKVTHDYMFSQGNITETNGADFLGLNECTTEEAINTLQNYNTYKDTLIPHESFINTLENTLNRLGISLDNVSPTEIGKHILDQLGKAYTEATTPSTTENPNNDTNDCGYSGAYIAAVAVGTLVVSAILGYTVKYGWDWYKGRNIKNENLELKYENSKLKLGDKTLEILIEDQAILDEIIGIGNLTDILAILSNPNQDMINLHGQDYDISLLKSKTQDLDKAIIKLNSISNIFANINSLGNTLHIICTLLNGQDTFMTVKSFATLIKESRKTDTKSEEHKNCLEKIFETLLGIDETSNREYHYILEEELQNHEIPLLADGSSPSGSSSIEHC</sequence>
<dbReference type="RefSeq" id="WP_147143481.1">
    <property type="nucleotide sequence ID" value="NZ_AP019563.1"/>
</dbReference>
<evidence type="ECO:0000313" key="2">
    <source>
        <dbReference type="Proteomes" id="UP000321183"/>
    </source>
</evidence>
<reference evidence="1 2" key="1">
    <citation type="submission" date="2019-04" db="EMBL/GenBank/DDBJ databases">
        <title>Draft genome sequence of Rickettsia asiatica Maytaro1284.</title>
        <authorList>
            <person name="Thu M."/>
            <person name="Qiu Y."/>
            <person name="Nakao R."/>
        </authorList>
    </citation>
    <scope>NUCLEOTIDE SEQUENCE [LARGE SCALE GENOMIC DNA]</scope>
    <source>
        <strain evidence="1 2">Maytaro1284</strain>
    </source>
</reference>
<dbReference type="AlphaFoldDB" id="A0A510G8K0"/>
<protein>
    <submittedName>
        <fullName evidence="1">Uncharacterized protein</fullName>
    </submittedName>
</protein>
<dbReference type="Proteomes" id="UP000321183">
    <property type="component" value="Chromosome"/>
</dbReference>
<accession>A0A510G8K0</accession>
<dbReference type="InterPro" id="IPR020182">
    <property type="entry name" value="DUF5460"/>
</dbReference>
<gene>
    <name evidence="1" type="ORF">RAS_13110</name>
</gene>
<dbReference type="KEGG" id="ras:RAS_13110"/>